<sequence>MFGLPQRIGLKDSDLPQEILETLSTEEELKNVIKHVQIGGNQNRIYNMEVDMELLGTENLDNETMRVEESVEIVVDESTSTKDLFLLKNFVAAACVTFNNGIPVHRKSEKGLTTTPETKTGRNRGRFRAILPDDPNSGKARGHAKFAASTKRSGRASEDKKDNRSHYKTAVSSVLGNLSLRRIHVCELGLIGRRRLAVCVPWNPNLCGNSGSLGVTSLHVPQKKTSRQLRSFFPLLFPPSVSSRLPYSFFPSLRCYGEKDHNLEHPFNPPENSSTTGERIYTLRTPRTPLVPSQSDPILLHLVGPEVVEGNEKTYREWKSKDSVGDRRAGGCAASREMRITCVAIGIRNHPRERIADPMVLIVCRCQASGPVEEPEEFTVTDIERPLAI</sequence>
<reference evidence="2" key="2">
    <citation type="submission" date="2021-08" db="EMBL/GenBank/DDBJ databases">
        <authorList>
            <person name="Eriksson T."/>
        </authorList>
    </citation>
    <scope>NUCLEOTIDE SEQUENCE</scope>
    <source>
        <strain evidence="2">Stoneville</strain>
        <tissue evidence="2">Whole head</tissue>
    </source>
</reference>
<evidence type="ECO:0000313" key="2">
    <source>
        <dbReference type="EMBL" id="KAH0813310.1"/>
    </source>
</evidence>
<feature type="region of interest" description="Disordered" evidence="1">
    <location>
        <begin position="107"/>
        <end position="166"/>
    </location>
</feature>
<dbReference type="EMBL" id="JABDTM020025408">
    <property type="protein sequence ID" value="KAH0813310.1"/>
    <property type="molecule type" value="Genomic_DNA"/>
</dbReference>
<evidence type="ECO:0000256" key="1">
    <source>
        <dbReference type="SAM" id="MobiDB-lite"/>
    </source>
</evidence>
<dbReference type="AlphaFoldDB" id="A0A8J6H7B9"/>
<accession>A0A8J6H7B9</accession>
<feature type="compositionally biased region" description="Basic and acidic residues" evidence="1">
    <location>
        <begin position="155"/>
        <end position="165"/>
    </location>
</feature>
<gene>
    <name evidence="2" type="ORF">GEV33_009481</name>
</gene>
<comment type="caution">
    <text evidence="2">The sequence shown here is derived from an EMBL/GenBank/DDBJ whole genome shotgun (WGS) entry which is preliminary data.</text>
</comment>
<reference evidence="2" key="1">
    <citation type="journal article" date="2020" name="J Insects Food Feed">
        <title>The yellow mealworm (Tenebrio molitor) genome: a resource for the emerging insects as food and feed industry.</title>
        <authorList>
            <person name="Eriksson T."/>
            <person name="Andere A."/>
            <person name="Kelstrup H."/>
            <person name="Emery V."/>
            <person name="Picard C."/>
        </authorList>
    </citation>
    <scope>NUCLEOTIDE SEQUENCE</scope>
    <source>
        <strain evidence="2">Stoneville</strain>
        <tissue evidence="2">Whole head</tissue>
    </source>
</reference>
<proteinExistence type="predicted"/>
<dbReference type="Proteomes" id="UP000719412">
    <property type="component" value="Unassembled WGS sequence"/>
</dbReference>
<organism evidence="2 3">
    <name type="scientific">Tenebrio molitor</name>
    <name type="common">Yellow mealworm beetle</name>
    <dbReference type="NCBI Taxonomy" id="7067"/>
    <lineage>
        <taxon>Eukaryota</taxon>
        <taxon>Metazoa</taxon>
        <taxon>Ecdysozoa</taxon>
        <taxon>Arthropoda</taxon>
        <taxon>Hexapoda</taxon>
        <taxon>Insecta</taxon>
        <taxon>Pterygota</taxon>
        <taxon>Neoptera</taxon>
        <taxon>Endopterygota</taxon>
        <taxon>Coleoptera</taxon>
        <taxon>Polyphaga</taxon>
        <taxon>Cucujiformia</taxon>
        <taxon>Tenebrionidae</taxon>
        <taxon>Tenebrio</taxon>
    </lineage>
</organism>
<evidence type="ECO:0000313" key="3">
    <source>
        <dbReference type="Proteomes" id="UP000719412"/>
    </source>
</evidence>
<keyword evidence="3" id="KW-1185">Reference proteome</keyword>
<protein>
    <submittedName>
        <fullName evidence="2">Uncharacterized protein</fullName>
    </submittedName>
</protein>
<name>A0A8J6H7B9_TENMO</name>